<evidence type="ECO:0000256" key="1">
    <source>
        <dbReference type="ARBA" id="ARBA00010641"/>
    </source>
</evidence>
<organism evidence="7 8">
    <name type="scientific">Marinifilum flexuosum</name>
    <dbReference type="NCBI Taxonomy" id="1117708"/>
    <lineage>
        <taxon>Bacteria</taxon>
        <taxon>Pseudomonadati</taxon>
        <taxon>Bacteroidota</taxon>
        <taxon>Bacteroidia</taxon>
        <taxon>Marinilabiliales</taxon>
        <taxon>Marinifilaceae</taxon>
    </lineage>
</organism>
<dbReference type="PRINTS" id="PR00038">
    <property type="entry name" value="HTHLUXR"/>
</dbReference>
<dbReference type="SUPFAM" id="SSF88946">
    <property type="entry name" value="Sigma2 domain of RNA polymerase sigma factors"/>
    <property type="match status" value="1"/>
</dbReference>
<dbReference type="InterPro" id="IPR000792">
    <property type="entry name" value="Tscrpt_reg_LuxR_C"/>
</dbReference>
<keyword evidence="3" id="KW-0731">Sigma factor</keyword>
<dbReference type="InterPro" id="IPR007627">
    <property type="entry name" value="RNA_pol_sigma70_r2"/>
</dbReference>
<proteinExistence type="inferred from homology"/>
<dbReference type="InterPro" id="IPR013325">
    <property type="entry name" value="RNA_pol_sigma_r2"/>
</dbReference>
<dbReference type="Pfam" id="PF04542">
    <property type="entry name" value="Sigma70_r2"/>
    <property type="match status" value="1"/>
</dbReference>
<dbReference type="InterPro" id="IPR039425">
    <property type="entry name" value="RNA_pol_sigma-70-like"/>
</dbReference>
<keyword evidence="2" id="KW-0805">Transcription regulation</keyword>
<dbReference type="NCBIfam" id="TIGR02937">
    <property type="entry name" value="sigma70-ECF"/>
    <property type="match status" value="1"/>
</dbReference>
<feature type="domain" description="RNA polymerase sigma factor 70 region 4 type 2" evidence="6">
    <location>
        <begin position="130"/>
        <end position="181"/>
    </location>
</feature>
<dbReference type="Proteomes" id="UP000284531">
    <property type="component" value="Unassembled WGS sequence"/>
</dbReference>
<dbReference type="InterPro" id="IPR013249">
    <property type="entry name" value="RNA_pol_sigma70_r4_t2"/>
</dbReference>
<comment type="caution">
    <text evidence="7">The sequence shown here is derived from an EMBL/GenBank/DDBJ whole genome shotgun (WGS) entry which is preliminary data.</text>
</comment>
<keyword evidence="4" id="KW-0804">Transcription</keyword>
<dbReference type="GO" id="GO:0016987">
    <property type="term" value="F:sigma factor activity"/>
    <property type="evidence" value="ECO:0007669"/>
    <property type="project" value="UniProtKB-KW"/>
</dbReference>
<evidence type="ECO:0000256" key="4">
    <source>
        <dbReference type="ARBA" id="ARBA00023163"/>
    </source>
</evidence>
<evidence type="ECO:0000313" key="8">
    <source>
        <dbReference type="Proteomes" id="UP000284531"/>
    </source>
</evidence>
<dbReference type="PANTHER" id="PTHR43133:SF46">
    <property type="entry name" value="RNA POLYMERASE SIGMA-70 FACTOR ECF SUBFAMILY"/>
    <property type="match status" value="1"/>
</dbReference>
<dbReference type="AlphaFoldDB" id="A0A419X3P5"/>
<feature type="domain" description="RNA polymerase sigma-70 region 2" evidence="5">
    <location>
        <begin position="36"/>
        <end position="102"/>
    </location>
</feature>
<evidence type="ECO:0000259" key="6">
    <source>
        <dbReference type="Pfam" id="PF08281"/>
    </source>
</evidence>
<protein>
    <submittedName>
        <fullName evidence="7">RNA polymerase sigma-70 factor (ECF subfamily)</fullName>
    </submittedName>
</protein>
<dbReference type="InterPro" id="IPR014284">
    <property type="entry name" value="RNA_pol_sigma-70_dom"/>
</dbReference>
<dbReference type="Gene3D" id="1.10.1740.10">
    <property type="match status" value="1"/>
</dbReference>
<evidence type="ECO:0000256" key="2">
    <source>
        <dbReference type="ARBA" id="ARBA00023015"/>
    </source>
</evidence>
<dbReference type="Gene3D" id="1.10.10.10">
    <property type="entry name" value="Winged helix-like DNA-binding domain superfamily/Winged helix DNA-binding domain"/>
    <property type="match status" value="1"/>
</dbReference>
<comment type="similarity">
    <text evidence="1">Belongs to the sigma-70 factor family. ECF subfamily.</text>
</comment>
<dbReference type="NCBIfam" id="TIGR02985">
    <property type="entry name" value="Sig70_bacteroi1"/>
    <property type="match status" value="1"/>
</dbReference>
<evidence type="ECO:0000313" key="7">
    <source>
        <dbReference type="EMBL" id="RKE02230.1"/>
    </source>
</evidence>
<accession>A0A419X3P5</accession>
<evidence type="ECO:0000259" key="5">
    <source>
        <dbReference type="Pfam" id="PF04542"/>
    </source>
</evidence>
<evidence type="ECO:0000256" key="3">
    <source>
        <dbReference type="ARBA" id="ARBA00023082"/>
    </source>
</evidence>
<reference evidence="7 8" key="1">
    <citation type="submission" date="2018-09" db="EMBL/GenBank/DDBJ databases">
        <title>Genomic Encyclopedia of Archaeal and Bacterial Type Strains, Phase II (KMG-II): from individual species to whole genera.</title>
        <authorList>
            <person name="Goeker M."/>
        </authorList>
    </citation>
    <scope>NUCLEOTIDE SEQUENCE [LARGE SCALE GENOMIC DNA]</scope>
    <source>
        <strain evidence="7 8">DSM 21950</strain>
    </source>
</reference>
<dbReference type="InterPro" id="IPR013324">
    <property type="entry name" value="RNA_pol_sigma_r3/r4-like"/>
</dbReference>
<dbReference type="EMBL" id="RAPQ01000009">
    <property type="protein sequence ID" value="RKE02230.1"/>
    <property type="molecule type" value="Genomic_DNA"/>
</dbReference>
<gene>
    <name evidence="7" type="ORF">BXY64_2318</name>
</gene>
<name>A0A419X3P5_9BACT</name>
<dbReference type="GO" id="GO:0003677">
    <property type="term" value="F:DNA binding"/>
    <property type="evidence" value="ECO:0007669"/>
    <property type="project" value="InterPro"/>
</dbReference>
<dbReference type="GO" id="GO:0006352">
    <property type="term" value="P:DNA-templated transcription initiation"/>
    <property type="evidence" value="ECO:0007669"/>
    <property type="project" value="InterPro"/>
</dbReference>
<sequence length="199" mass="23192">MLESISIFESEEPPTMTTTQLFNQIKLGDVKAFEELFNQLYPSMCVVAREYVKDNGLAEDIAQEAFIKLWNSRDKYDTISSLKSFLYVVVKNLSLNHLKRNKLGNQYTESLIKEDFLNFNNQIVEEETYRILQQAIEELPKKSARVMLLSLQGIQNQEIAERLDVSVNTVKTLKYNSLKTLRTKLKDYYFLLLLFIGEI</sequence>
<dbReference type="InterPro" id="IPR036388">
    <property type="entry name" value="WH-like_DNA-bd_sf"/>
</dbReference>
<keyword evidence="8" id="KW-1185">Reference proteome</keyword>
<dbReference type="InterPro" id="IPR014327">
    <property type="entry name" value="RNA_pol_sigma70_bacteroid"/>
</dbReference>
<dbReference type="Pfam" id="PF08281">
    <property type="entry name" value="Sigma70_r4_2"/>
    <property type="match status" value="1"/>
</dbReference>
<dbReference type="PANTHER" id="PTHR43133">
    <property type="entry name" value="RNA POLYMERASE ECF-TYPE SIGMA FACTO"/>
    <property type="match status" value="1"/>
</dbReference>
<dbReference type="SUPFAM" id="SSF88659">
    <property type="entry name" value="Sigma3 and sigma4 domains of RNA polymerase sigma factors"/>
    <property type="match status" value="1"/>
</dbReference>